<dbReference type="Gene3D" id="2.120.10.30">
    <property type="entry name" value="TolB, C-terminal domain"/>
    <property type="match status" value="1"/>
</dbReference>
<reference evidence="1 2" key="1">
    <citation type="submission" date="2014-02" db="EMBL/GenBank/DDBJ databases">
        <title>The small core and large imbalanced accessory genome model reveals a collaborative survival strategy of Sorangium cellulosum strains in nature.</title>
        <authorList>
            <person name="Han K."/>
            <person name="Peng R."/>
            <person name="Blom J."/>
            <person name="Li Y.-Z."/>
        </authorList>
    </citation>
    <scope>NUCLEOTIDE SEQUENCE [LARGE SCALE GENOMIC DNA]</scope>
    <source>
        <strain evidence="1 2">So0149</strain>
    </source>
</reference>
<dbReference type="PANTHER" id="PTHR42754">
    <property type="entry name" value="ENDOGLUCANASE"/>
    <property type="match status" value="1"/>
</dbReference>
<dbReference type="InterPro" id="IPR011042">
    <property type="entry name" value="6-blade_b-propeller_TolB-like"/>
</dbReference>
<gene>
    <name evidence="1" type="ORF">BE18_10385</name>
</gene>
<comment type="caution">
    <text evidence="1">The sequence shown here is derived from an EMBL/GenBank/DDBJ whole genome shotgun (WGS) entry which is preliminary data.</text>
</comment>
<dbReference type="SUPFAM" id="SSF101898">
    <property type="entry name" value="NHL repeat"/>
    <property type="match status" value="1"/>
</dbReference>
<evidence type="ECO:0000313" key="1">
    <source>
        <dbReference type="EMBL" id="KYF89108.1"/>
    </source>
</evidence>
<sequence>MSPWARGYGSPGYDHGLSIVTDISGNYYVSGHFEGTVDFGAGPLTSAGGYDIFLLKLDPTGSVIWSRRYGTEFDDWSGVMTVDGNGNIFLAGAYDGIIGLFPGPDLGGGPIAAGDDSGVFVAKFDAGGDHLWSTGFAIFGATGVWRVAEIAVDAVGNVYMLYSIYDYTYLAKIGAGGAGILWTQFVPASDLSNAAVSLAVDSAGNAIVANEDPPDGSHLVGEYFTVFKFDPAGALVWTRMFENSGAMGASSVAVNASDEILVAGSADGLVDFGGGVLPAGPVLVKLDSAGQHVFSRSVRFGNKIALDPAGGIIVAGGGLARLDASGNELWWVDFDARVEDIAIAPNGTIGVTGDMIGPVDFGTGPVPYAGGRDIFVATFGP</sequence>
<dbReference type="AlphaFoldDB" id="A0A150SS48"/>
<dbReference type="EMBL" id="JEMC01002278">
    <property type="protein sequence ID" value="KYF89108.1"/>
    <property type="molecule type" value="Genomic_DNA"/>
</dbReference>
<dbReference type="PANTHER" id="PTHR42754:SF1">
    <property type="entry name" value="LIPOPROTEIN"/>
    <property type="match status" value="1"/>
</dbReference>
<evidence type="ECO:0000313" key="2">
    <source>
        <dbReference type="Proteomes" id="UP000075515"/>
    </source>
</evidence>
<dbReference type="Proteomes" id="UP000075515">
    <property type="component" value="Unassembled WGS sequence"/>
</dbReference>
<name>A0A150SS48_SORCE</name>
<organism evidence="1 2">
    <name type="scientific">Sorangium cellulosum</name>
    <name type="common">Polyangium cellulosum</name>
    <dbReference type="NCBI Taxonomy" id="56"/>
    <lineage>
        <taxon>Bacteria</taxon>
        <taxon>Pseudomonadati</taxon>
        <taxon>Myxococcota</taxon>
        <taxon>Polyangia</taxon>
        <taxon>Polyangiales</taxon>
        <taxon>Polyangiaceae</taxon>
        <taxon>Sorangium</taxon>
    </lineage>
</organism>
<protein>
    <recommendedName>
        <fullName evidence="3">Bulb-type lectin domain-containing protein</fullName>
    </recommendedName>
</protein>
<evidence type="ECO:0008006" key="3">
    <source>
        <dbReference type="Google" id="ProtNLM"/>
    </source>
</evidence>
<accession>A0A150SS48</accession>
<proteinExistence type="predicted"/>